<dbReference type="Pfam" id="PF10987">
    <property type="entry name" value="DUF2806"/>
    <property type="match status" value="1"/>
</dbReference>
<evidence type="ECO:0008006" key="3">
    <source>
        <dbReference type="Google" id="ProtNLM"/>
    </source>
</evidence>
<accession>A0A6S7BCQ0</accession>
<organism evidence="1 2">
    <name type="scientific">Pararobbsia alpina</name>
    <dbReference type="NCBI Taxonomy" id="621374"/>
    <lineage>
        <taxon>Bacteria</taxon>
        <taxon>Pseudomonadati</taxon>
        <taxon>Pseudomonadota</taxon>
        <taxon>Betaproteobacteria</taxon>
        <taxon>Burkholderiales</taxon>
        <taxon>Burkholderiaceae</taxon>
        <taxon>Pararobbsia</taxon>
    </lineage>
</organism>
<dbReference type="RefSeq" id="WP_175106454.1">
    <property type="nucleotide sequence ID" value="NZ_CADIKM010000021.1"/>
</dbReference>
<sequence length="286" mass="32015">MGDGNAIIKMDLGKFSKPATVLIQKVAGAIGLLYEPTHLRRKARAQADVNKIKAIAKLELGELEQRALQRLVSQEVRKQENIESIVSEAIEFLPENAQVEELNEDWVAYMFKQCDTVSDTQMRSLWAKILAAESTSPGKFSKRTLNFLSGLSQSEAELFTALGAYVWQREDSPLAVVRRLNETTSLKDVINGSSILQLQSLGLITYQHDLGFSLLEVSGPQKFYYFDREIVIDLSDASGSELDVGEVALTTLGAELWEICGAQPNYSHYYMAVVEWRKRGYIVSEQ</sequence>
<name>A0A6S7BCQ0_9BURK</name>
<gene>
    <name evidence="1" type="ORF">LMG28138_03903</name>
</gene>
<reference evidence="1 2" key="1">
    <citation type="submission" date="2020-04" db="EMBL/GenBank/DDBJ databases">
        <authorList>
            <person name="De Canck E."/>
        </authorList>
    </citation>
    <scope>NUCLEOTIDE SEQUENCE [LARGE SCALE GENOMIC DNA]</scope>
    <source>
        <strain evidence="1 2">LMG 28138</strain>
    </source>
</reference>
<protein>
    <recommendedName>
        <fullName evidence="3">DUF2806 domain-containing protein</fullName>
    </recommendedName>
</protein>
<proteinExistence type="predicted"/>
<keyword evidence="2" id="KW-1185">Reference proteome</keyword>
<dbReference type="InterPro" id="IPR021254">
    <property type="entry name" value="DUF2806"/>
</dbReference>
<evidence type="ECO:0000313" key="1">
    <source>
        <dbReference type="EMBL" id="CAB3795554.1"/>
    </source>
</evidence>
<dbReference type="AlphaFoldDB" id="A0A6S7BCQ0"/>
<dbReference type="Proteomes" id="UP000494115">
    <property type="component" value="Unassembled WGS sequence"/>
</dbReference>
<evidence type="ECO:0000313" key="2">
    <source>
        <dbReference type="Proteomes" id="UP000494115"/>
    </source>
</evidence>
<dbReference type="EMBL" id="CADIKM010000021">
    <property type="protein sequence ID" value="CAB3795554.1"/>
    <property type="molecule type" value="Genomic_DNA"/>
</dbReference>